<evidence type="ECO:0000256" key="3">
    <source>
        <dbReference type="ARBA" id="ARBA00023163"/>
    </source>
</evidence>
<dbReference type="PANTHER" id="PTHR30136:SF35">
    <property type="entry name" value="HTH-TYPE TRANSCRIPTIONAL REGULATOR RV1719"/>
    <property type="match status" value="1"/>
</dbReference>
<dbReference type="SMART" id="SM00346">
    <property type="entry name" value="HTH_ICLR"/>
    <property type="match status" value="1"/>
</dbReference>
<organism evidence="8 9">
    <name type="scientific">Brevibacillus laterosporus LMG 15441</name>
    <dbReference type="NCBI Taxonomy" id="1042163"/>
    <lineage>
        <taxon>Bacteria</taxon>
        <taxon>Bacillati</taxon>
        <taxon>Bacillota</taxon>
        <taxon>Bacilli</taxon>
        <taxon>Bacillales</taxon>
        <taxon>Paenibacillaceae</taxon>
        <taxon>Brevibacillus</taxon>
    </lineage>
</organism>
<dbReference type="eggNOG" id="COG1414">
    <property type="taxonomic scope" value="Bacteria"/>
</dbReference>
<feature type="domain" description="HTH iclR-type" evidence="6">
    <location>
        <begin position="5"/>
        <end position="67"/>
    </location>
</feature>
<dbReference type="SUPFAM" id="SSF46785">
    <property type="entry name" value="Winged helix' DNA-binding domain"/>
    <property type="match status" value="1"/>
</dbReference>
<dbReference type="Proteomes" id="UP000005850">
    <property type="component" value="Chromosome"/>
</dbReference>
<dbReference type="GO" id="GO:0003677">
    <property type="term" value="F:DNA binding"/>
    <property type="evidence" value="ECO:0007669"/>
    <property type="project" value="UniProtKB-KW"/>
</dbReference>
<name>A0A075R927_BRELA</name>
<sequence>MDNFLSSVKKSCHLMQLFLDSPRELGVTEISKKLAMSKSAAHKLLTTLESEGFIRQNQKTKQYALGYTLLELGSKVLRDHNTVEYTKPHLVELAGETKELVCLCIMDGKDAIYVDKIDSEYPIRFTVDAYRRFPLYATSSARCLLAYQSETFIDEVLASGLKAYTPQSLTSTEEMKQRLTTIRRNGYEVSSNLRNVGVTAIAAPIFDATGQAIASISLIGPSERMLPHMNDFQQKVLRTVSQLSLGLGYHH</sequence>
<protein>
    <recommendedName>
        <fullName evidence="5">Glycerol operon regulatory protein</fullName>
    </recommendedName>
</protein>
<keyword evidence="1" id="KW-0805">Transcription regulation</keyword>
<dbReference type="HOGENOM" id="CLU_062618_5_5_9"/>
<dbReference type="FunFam" id="1.10.10.10:FF:000056">
    <property type="entry name" value="IclR family transcriptional regulator"/>
    <property type="match status" value="1"/>
</dbReference>
<evidence type="ECO:0000313" key="9">
    <source>
        <dbReference type="Proteomes" id="UP000005850"/>
    </source>
</evidence>
<evidence type="ECO:0000256" key="4">
    <source>
        <dbReference type="ARBA" id="ARBA00058938"/>
    </source>
</evidence>
<dbReference type="InterPro" id="IPR014757">
    <property type="entry name" value="Tscrpt_reg_IclR_C"/>
</dbReference>
<dbReference type="InterPro" id="IPR036390">
    <property type="entry name" value="WH_DNA-bd_sf"/>
</dbReference>
<evidence type="ECO:0000256" key="5">
    <source>
        <dbReference type="ARBA" id="ARBA00070406"/>
    </source>
</evidence>
<evidence type="ECO:0000259" key="6">
    <source>
        <dbReference type="PROSITE" id="PS51077"/>
    </source>
</evidence>
<dbReference type="PROSITE" id="PS51078">
    <property type="entry name" value="ICLR_ED"/>
    <property type="match status" value="1"/>
</dbReference>
<dbReference type="SUPFAM" id="SSF55781">
    <property type="entry name" value="GAF domain-like"/>
    <property type="match status" value="1"/>
</dbReference>
<dbReference type="AlphaFoldDB" id="A0A075R927"/>
<dbReference type="Pfam" id="PF01614">
    <property type="entry name" value="IclR_C"/>
    <property type="match status" value="1"/>
</dbReference>
<dbReference type="EMBL" id="CP007806">
    <property type="protein sequence ID" value="AIG26065.1"/>
    <property type="molecule type" value="Genomic_DNA"/>
</dbReference>
<comment type="function">
    <text evidence="4">May be an activator protein for the gylABX operon.</text>
</comment>
<evidence type="ECO:0000256" key="2">
    <source>
        <dbReference type="ARBA" id="ARBA00023125"/>
    </source>
</evidence>
<keyword evidence="3" id="KW-0804">Transcription</keyword>
<dbReference type="PROSITE" id="PS51077">
    <property type="entry name" value="HTH_ICLR"/>
    <property type="match status" value="1"/>
</dbReference>
<dbReference type="Gene3D" id="3.30.450.40">
    <property type="match status" value="1"/>
</dbReference>
<dbReference type="InterPro" id="IPR036388">
    <property type="entry name" value="WH-like_DNA-bd_sf"/>
</dbReference>
<dbReference type="GO" id="GO:0045892">
    <property type="term" value="P:negative regulation of DNA-templated transcription"/>
    <property type="evidence" value="ECO:0007669"/>
    <property type="project" value="UniProtKB-ARBA"/>
</dbReference>
<evidence type="ECO:0000256" key="1">
    <source>
        <dbReference type="ARBA" id="ARBA00023015"/>
    </source>
</evidence>
<dbReference type="Pfam" id="PF09339">
    <property type="entry name" value="HTH_IclR"/>
    <property type="match status" value="1"/>
</dbReference>
<dbReference type="InterPro" id="IPR050707">
    <property type="entry name" value="HTH_MetabolicPath_Reg"/>
</dbReference>
<gene>
    <name evidence="8" type="primary">kdgR_1</name>
    <name evidence="8" type="ORF">BRLA_c017410</name>
</gene>
<proteinExistence type="predicted"/>
<accession>A0A075R927</accession>
<dbReference type="KEGG" id="blr:BRLA_c017410"/>
<evidence type="ECO:0000259" key="7">
    <source>
        <dbReference type="PROSITE" id="PS51078"/>
    </source>
</evidence>
<evidence type="ECO:0000313" key="8">
    <source>
        <dbReference type="EMBL" id="AIG26065.1"/>
    </source>
</evidence>
<dbReference type="Gene3D" id="1.10.10.10">
    <property type="entry name" value="Winged helix-like DNA-binding domain superfamily/Winged helix DNA-binding domain"/>
    <property type="match status" value="1"/>
</dbReference>
<dbReference type="GO" id="GO:0003700">
    <property type="term" value="F:DNA-binding transcription factor activity"/>
    <property type="evidence" value="ECO:0007669"/>
    <property type="project" value="TreeGrafter"/>
</dbReference>
<feature type="domain" description="IclR-ED" evidence="7">
    <location>
        <begin position="68"/>
        <end position="249"/>
    </location>
</feature>
<dbReference type="RefSeq" id="WP_003337814.1">
    <property type="nucleotide sequence ID" value="NZ_CP007806.1"/>
</dbReference>
<dbReference type="STRING" id="1042163.BRLA_c017410"/>
<keyword evidence="9" id="KW-1185">Reference proteome</keyword>
<reference evidence="8 9" key="1">
    <citation type="journal article" date="2011" name="J. Bacteriol.">
        <title>Genome sequence of Brevibacillus laterosporus LMG 15441, a pathogen of invertebrates.</title>
        <authorList>
            <person name="Djukic M."/>
            <person name="Poehlein A."/>
            <person name="Thurmer A."/>
            <person name="Daniel R."/>
        </authorList>
    </citation>
    <scope>NUCLEOTIDE SEQUENCE [LARGE SCALE GENOMIC DNA]</scope>
    <source>
        <strain evidence="8 9">LMG 15441</strain>
    </source>
</reference>
<keyword evidence="2" id="KW-0238">DNA-binding</keyword>
<dbReference type="InterPro" id="IPR029016">
    <property type="entry name" value="GAF-like_dom_sf"/>
</dbReference>
<dbReference type="PANTHER" id="PTHR30136">
    <property type="entry name" value="HELIX-TURN-HELIX TRANSCRIPTIONAL REGULATOR, ICLR FAMILY"/>
    <property type="match status" value="1"/>
</dbReference>
<dbReference type="InterPro" id="IPR005471">
    <property type="entry name" value="Tscrpt_reg_IclR_N"/>
</dbReference>